<feature type="compositionally biased region" description="Basic and acidic residues" evidence="1">
    <location>
        <begin position="334"/>
        <end position="346"/>
    </location>
</feature>
<dbReference type="PANTHER" id="PTHR47282">
    <property type="entry name" value="PGC-1 AND ERR-INDUCED REGULATOR IN MUSCLE PROTEIN 1"/>
    <property type="match status" value="1"/>
</dbReference>
<evidence type="ECO:0000256" key="2">
    <source>
        <dbReference type="SAM" id="Phobius"/>
    </source>
</evidence>
<feature type="region of interest" description="Disordered" evidence="1">
    <location>
        <begin position="45"/>
        <end position="135"/>
    </location>
</feature>
<keyword evidence="2" id="KW-0472">Membrane</keyword>
<dbReference type="AlphaFoldDB" id="A0A8D2J3A3"/>
<dbReference type="OMA" id="EVQWPDT"/>
<reference evidence="3" key="2">
    <citation type="submission" date="2025-09" db="UniProtKB">
        <authorList>
            <consortium name="Ensembl"/>
        </authorList>
    </citation>
    <scope>IDENTIFICATION</scope>
</reference>
<dbReference type="Ensembl" id="ENSVKKT00000008012.1">
    <property type="protein sequence ID" value="ENSVKKP00000007809.1"/>
    <property type="gene ID" value="ENSVKKG00000005584.1"/>
</dbReference>
<dbReference type="GO" id="GO:0005634">
    <property type="term" value="C:nucleus"/>
    <property type="evidence" value="ECO:0007669"/>
    <property type="project" value="TreeGrafter"/>
</dbReference>
<dbReference type="InterPro" id="IPR043442">
    <property type="entry name" value="Perm1"/>
</dbReference>
<dbReference type="GO" id="GO:0014850">
    <property type="term" value="P:response to muscle activity"/>
    <property type="evidence" value="ECO:0007669"/>
    <property type="project" value="TreeGrafter"/>
</dbReference>
<feature type="compositionally biased region" description="Basic and acidic residues" evidence="1">
    <location>
        <begin position="399"/>
        <end position="415"/>
    </location>
</feature>
<name>A0A8D2J3A3_VARKO</name>
<keyword evidence="4" id="KW-1185">Reference proteome</keyword>
<evidence type="ECO:0000313" key="3">
    <source>
        <dbReference type="Ensembl" id="ENSVKKP00000007809.1"/>
    </source>
</evidence>
<keyword evidence="2" id="KW-1133">Transmembrane helix</keyword>
<organism evidence="3 4">
    <name type="scientific">Varanus komodoensis</name>
    <name type="common">Komodo dragon</name>
    <dbReference type="NCBI Taxonomy" id="61221"/>
    <lineage>
        <taxon>Eukaryota</taxon>
        <taxon>Metazoa</taxon>
        <taxon>Chordata</taxon>
        <taxon>Craniata</taxon>
        <taxon>Vertebrata</taxon>
        <taxon>Euteleostomi</taxon>
        <taxon>Lepidosauria</taxon>
        <taxon>Squamata</taxon>
        <taxon>Bifurcata</taxon>
        <taxon>Unidentata</taxon>
        <taxon>Episquamata</taxon>
        <taxon>Toxicofera</taxon>
        <taxon>Anguimorpha</taxon>
        <taxon>Paleoanguimorpha</taxon>
        <taxon>Varanoidea</taxon>
        <taxon>Varanidae</taxon>
        <taxon>Varanus</taxon>
    </lineage>
</organism>
<feature type="compositionally biased region" description="Polar residues" evidence="1">
    <location>
        <begin position="106"/>
        <end position="120"/>
    </location>
</feature>
<protein>
    <submittedName>
        <fullName evidence="3">Uncharacterized protein</fullName>
    </submittedName>
</protein>
<dbReference type="PANTHER" id="PTHR47282:SF1">
    <property type="entry name" value="PGC-1 AND ERR-INDUCED REGULATOR IN MUSCLE PROTEIN 1"/>
    <property type="match status" value="1"/>
</dbReference>
<sequence length="800" mass="84793">MENFEYSIQLNNRDWAEFYLASEECSLSQPALATADEQLLSDLEDGEAEENRPIQTRAGPILAHGTSGCLSHGHPHMDTLLPSSRDKSSAGSVSGPPGGDKHGGTAFSQSSRGQEGQLSHGTLRPLGSRCGLPEPATGSEAAFAAKEGELERAEKLTSPRCLLAVVTAPAAQEKDSSVHRPGQGAGESPAGAVPTSLDAAVRMDNPVGEKGRAPPCLGSQHPKEDVSQAASADFRLPASAGGTAGSDKPGVSSDPAAHPAPARFASPVSIEPGEAGRLEKGTQPRQTVLPTQAPPLQEKLPLFHGPPGPATKDLAPSGPPWEKHGECSAGKGSQKGERATHLRDEQGAGCGTGVGHGFVKAGGSDGRPGSSPRDSRAQHFPGERRPTRATGSTRNGLSDAHREPAPLAGRAEREGTAGPPRPLGTAAPRPGESLPLLRAGQRASSSAEPTRPRPTAPDPPESSFATTTWPDVYEYFFCDDTQEKGGTLGEGMGVSAADEALPQMEGPDMYEYFFSEVGEAQVEEGRGARVATRDCTAVAPGGLEDIMAAAAGDAMHFSVPEVYEHFFASHGKRERNWRAFFLSLPASEAKKVVRALKSLLCRAARHSRSQPVVHGALLRRGPEGRLVLLSPGPLDEQQPRPGDLRMALMEPERPLQPVFTHRDMCLGFMAFASWAVKTSDLQAPDAWKIGNVTQGPLCGRSRASAGFGEGAGLSLRDSPGMLTYGPHSVTKQNTWHSLSLFFLTLFSVSLLCLSPPISFLLFLLFPLRQLSVFPPNQWTLVTKRKIIFTSTPKMQFPFST</sequence>
<feature type="region of interest" description="Disordered" evidence="1">
    <location>
        <begin position="169"/>
        <end position="465"/>
    </location>
</feature>
<feature type="compositionally biased region" description="Basic and acidic residues" evidence="1">
    <location>
        <begin position="373"/>
        <end position="386"/>
    </location>
</feature>
<feature type="transmembrane region" description="Helical" evidence="2">
    <location>
        <begin position="740"/>
        <end position="765"/>
    </location>
</feature>
<proteinExistence type="predicted"/>
<accession>A0A8D2J3A3</accession>
<gene>
    <name evidence="3" type="primary">PERM1</name>
</gene>
<evidence type="ECO:0000256" key="1">
    <source>
        <dbReference type="SAM" id="MobiDB-lite"/>
    </source>
</evidence>
<dbReference type="GO" id="GO:0006355">
    <property type="term" value="P:regulation of DNA-templated transcription"/>
    <property type="evidence" value="ECO:0007669"/>
    <property type="project" value="InterPro"/>
</dbReference>
<keyword evidence="2" id="KW-0812">Transmembrane</keyword>
<dbReference type="Proteomes" id="UP000694545">
    <property type="component" value="Unplaced"/>
</dbReference>
<dbReference type="GO" id="GO:0005737">
    <property type="term" value="C:cytoplasm"/>
    <property type="evidence" value="ECO:0007669"/>
    <property type="project" value="TreeGrafter"/>
</dbReference>
<reference evidence="3" key="1">
    <citation type="submission" date="2025-08" db="UniProtKB">
        <authorList>
            <consortium name="Ensembl"/>
        </authorList>
    </citation>
    <scope>IDENTIFICATION</scope>
</reference>
<evidence type="ECO:0000313" key="4">
    <source>
        <dbReference type="Proteomes" id="UP000694545"/>
    </source>
</evidence>